<evidence type="ECO:0000313" key="1">
    <source>
        <dbReference type="EMBL" id="MBX73815.1"/>
    </source>
</evidence>
<reference evidence="1" key="1">
    <citation type="submission" date="2018-02" db="EMBL/GenBank/DDBJ databases">
        <title>Rhizophora mucronata_Transcriptome.</title>
        <authorList>
            <person name="Meera S.P."/>
            <person name="Sreeshan A."/>
            <person name="Augustine A."/>
        </authorList>
    </citation>
    <scope>NUCLEOTIDE SEQUENCE</scope>
    <source>
        <tissue evidence="1">Leaf</tissue>
    </source>
</reference>
<name>A0A2P2R3L9_RHIMU</name>
<protein>
    <submittedName>
        <fullName evidence="1">Uncharacterized protein</fullName>
    </submittedName>
</protein>
<accession>A0A2P2R3L9</accession>
<proteinExistence type="predicted"/>
<organism evidence="1">
    <name type="scientific">Rhizophora mucronata</name>
    <name type="common">Asiatic mangrove</name>
    <dbReference type="NCBI Taxonomy" id="61149"/>
    <lineage>
        <taxon>Eukaryota</taxon>
        <taxon>Viridiplantae</taxon>
        <taxon>Streptophyta</taxon>
        <taxon>Embryophyta</taxon>
        <taxon>Tracheophyta</taxon>
        <taxon>Spermatophyta</taxon>
        <taxon>Magnoliopsida</taxon>
        <taxon>eudicotyledons</taxon>
        <taxon>Gunneridae</taxon>
        <taxon>Pentapetalae</taxon>
        <taxon>rosids</taxon>
        <taxon>fabids</taxon>
        <taxon>Malpighiales</taxon>
        <taxon>Rhizophoraceae</taxon>
        <taxon>Rhizophora</taxon>
    </lineage>
</organism>
<dbReference type="AlphaFoldDB" id="A0A2P2R3L9"/>
<dbReference type="EMBL" id="GGEC01093331">
    <property type="protein sequence ID" value="MBX73815.1"/>
    <property type="molecule type" value="Transcribed_RNA"/>
</dbReference>
<sequence length="29" mass="3438">MTRHRPKKKSELHQNLLPVRVSENSLIIL</sequence>